<dbReference type="InterPro" id="IPR050534">
    <property type="entry name" value="Coronavir_polyprotein_1ab"/>
</dbReference>
<comment type="catalytic activity">
    <reaction evidence="3">
        <text>ATP + H2O = ADP + phosphate + H(+)</text>
        <dbReference type="Rhea" id="RHEA:13065"/>
        <dbReference type="ChEBI" id="CHEBI:15377"/>
        <dbReference type="ChEBI" id="CHEBI:15378"/>
        <dbReference type="ChEBI" id="CHEBI:30616"/>
        <dbReference type="ChEBI" id="CHEBI:43474"/>
        <dbReference type="ChEBI" id="CHEBI:456216"/>
        <dbReference type="EC" id="5.6.2.3"/>
    </reaction>
</comment>
<feature type="binding site" evidence="3">
    <location>
        <begin position="216"/>
        <end position="223"/>
    </location>
    <ligand>
        <name>ATP</name>
        <dbReference type="ChEBI" id="CHEBI:30616"/>
    </ligand>
</feature>
<proteinExistence type="inferred from homology"/>
<organism evidence="5 6">
    <name type="scientific">Thalassotalea profundi</name>
    <dbReference type="NCBI Taxonomy" id="2036687"/>
    <lineage>
        <taxon>Bacteria</taxon>
        <taxon>Pseudomonadati</taxon>
        <taxon>Pseudomonadota</taxon>
        <taxon>Gammaproteobacteria</taxon>
        <taxon>Alteromonadales</taxon>
        <taxon>Colwelliaceae</taxon>
        <taxon>Thalassotalea</taxon>
    </lineage>
</organism>
<keyword evidence="3" id="KW-0413">Isomerase</keyword>
<dbReference type="HAMAP" id="MF_01487">
    <property type="entry name" value="RecD"/>
    <property type="match status" value="1"/>
</dbReference>
<evidence type="ECO:0000259" key="4">
    <source>
        <dbReference type="Pfam" id="PF13538"/>
    </source>
</evidence>
<evidence type="ECO:0000256" key="1">
    <source>
        <dbReference type="ARBA" id="ARBA00022741"/>
    </source>
</evidence>
<comment type="subunit">
    <text evidence="3">Heterotrimer of RecB, RecC and RecD. All subunits contribute to DNA-binding.</text>
</comment>
<keyword evidence="3" id="KW-0347">Helicase</keyword>
<dbReference type="RefSeq" id="WP_189378199.1">
    <property type="nucleotide sequence ID" value="NZ_BNAH01000007.1"/>
</dbReference>
<evidence type="ECO:0000313" key="5">
    <source>
        <dbReference type="EMBL" id="GHE91116.1"/>
    </source>
</evidence>
<keyword evidence="3" id="KW-0378">Hydrolase</keyword>
<comment type="miscellaneous">
    <text evidence="3">In the RecBCD complex, RecB has a slow 3'-5' helicase, an exonuclease activity and loads RecA onto ssDNA, RecD has a fast 5'-3' helicase activity, while RecC stimulates the ATPase and processivity of the RecB helicase and contributes to recognition of the Chi site.</text>
</comment>
<accession>A0ABQ3ITB2</accession>
<dbReference type="EC" id="5.6.2.3" evidence="3"/>
<comment type="function">
    <text evidence="3">A helicase/nuclease that prepares dsDNA breaks (DSB) for recombinational DNA repair. Binds to DSBs and unwinds DNA via a highly rapid and processive ATP-dependent bidirectional helicase activity. Unwinds dsDNA until it encounters a Chi (crossover hotspot instigator) sequence from the 3' direction. Cuts ssDNA a few nucleotides 3' to the Chi site. The properties and activities of the enzyme are changed at Chi. The Chi-altered holoenzyme produces a long 3'-ssDNA overhang and facilitates RecA-binding to the ssDNA for homologous DNA recombination and repair. Holoenzyme degrades any linearized DNA that is unable to undergo homologous recombination. In the holoenzyme this subunit has ssDNA-dependent ATPase and 5'-3' helicase activity. When added to pre-assembled RecBC greatly stimulates nuclease activity and augments holoenzyme processivity. Negatively regulates the RecA-loading ability of RecBCD.</text>
</comment>
<evidence type="ECO:0000313" key="6">
    <source>
        <dbReference type="Proteomes" id="UP000626370"/>
    </source>
</evidence>
<gene>
    <name evidence="3" type="primary">recD</name>
    <name evidence="5" type="ORF">GCM10011501_20720</name>
</gene>
<keyword evidence="3" id="KW-0540">Nuclease</keyword>
<name>A0ABQ3ITB2_9GAMM</name>
<keyword evidence="3" id="KW-0238">DNA-binding</keyword>
<dbReference type="InterPro" id="IPR006344">
    <property type="entry name" value="RecD"/>
</dbReference>
<keyword evidence="1 3" id="KW-0547">Nucleotide-binding</keyword>
<dbReference type="PANTHER" id="PTHR43788:SF6">
    <property type="entry name" value="DNA HELICASE B"/>
    <property type="match status" value="1"/>
</dbReference>
<feature type="domain" description="UvrD-like helicase C-terminal" evidence="4">
    <location>
        <begin position="568"/>
        <end position="613"/>
    </location>
</feature>
<dbReference type="Proteomes" id="UP000626370">
    <property type="component" value="Unassembled WGS sequence"/>
</dbReference>
<dbReference type="Pfam" id="PF13245">
    <property type="entry name" value="AAA_19"/>
    <property type="match status" value="1"/>
</dbReference>
<protein>
    <recommendedName>
        <fullName evidence="3">RecBCD enzyme subunit RecD</fullName>
        <ecNumber evidence="3">5.6.2.3</ecNumber>
    </recommendedName>
    <alternativeName>
        <fullName evidence="3">DNA 5'-3' helicase subunit RecD</fullName>
    </alternativeName>
    <alternativeName>
        <fullName evidence="3">Exonuclease V subunit RecD</fullName>
        <shortName evidence="3">ExoV subunit RecD</shortName>
    </alternativeName>
    <alternativeName>
        <fullName evidence="3">Helicase/nuclease RecBCD subunit RecD</fullName>
    </alternativeName>
</protein>
<keyword evidence="3" id="KW-0234">DNA repair</keyword>
<dbReference type="Pfam" id="PF13538">
    <property type="entry name" value="UvrD_C_2"/>
    <property type="match status" value="1"/>
</dbReference>
<dbReference type="PANTHER" id="PTHR43788">
    <property type="entry name" value="DNA2/NAM7 HELICASE FAMILY MEMBER"/>
    <property type="match status" value="1"/>
</dbReference>
<dbReference type="InterPro" id="IPR027417">
    <property type="entry name" value="P-loop_NTPase"/>
</dbReference>
<evidence type="ECO:0000256" key="2">
    <source>
        <dbReference type="ARBA" id="ARBA00022840"/>
    </source>
</evidence>
<dbReference type="InterPro" id="IPR027785">
    <property type="entry name" value="UvrD-like_helicase_C"/>
</dbReference>
<keyword evidence="2 3" id="KW-0067">ATP-binding</keyword>
<comment type="caution">
    <text evidence="5">The sequence shown here is derived from an EMBL/GenBank/DDBJ whole genome shotgun (WGS) entry which is preliminary data.</text>
</comment>
<dbReference type="CDD" id="cd17933">
    <property type="entry name" value="DEXSc_RecD-like"/>
    <property type="match status" value="1"/>
</dbReference>
<keyword evidence="6" id="KW-1185">Reference proteome</keyword>
<dbReference type="Gene3D" id="3.40.50.300">
    <property type="entry name" value="P-loop containing nucleotide triphosphate hydrolases"/>
    <property type="match status" value="3"/>
</dbReference>
<dbReference type="NCBIfam" id="TIGR01447">
    <property type="entry name" value="recD"/>
    <property type="match status" value="1"/>
</dbReference>
<keyword evidence="3" id="KW-0269">Exonuclease</keyword>
<dbReference type="EMBL" id="BNAH01000007">
    <property type="protein sequence ID" value="GHE91116.1"/>
    <property type="molecule type" value="Genomic_DNA"/>
</dbReference>
<sequence>MSLIVNSIDIKELSPYPSFNLAQQQLHDLAPIDYFLAKELVLSTNFTVKSKTSGDVNVINKDELTLLFHLIIAVSHSIRIGNSCLPLVQVANSRIGFYADDNGIISHHGYAFPSLEEIKLLLTSLSTNPKENKLIILSENALYLPRYYKFEQELNNFIASTKNNEVSSSRYPVNEIQQCLSELFIYDTKENVDADIDWQKVAVANALNKRFSIIAGGPGTGKTYTVTKLLAAIVSLNMQQPLNISLVAPTGKAAQRLTESLINAINGFEGIISTHILEKIPRQAQTLHRLLGVLPNKVNFRHNQNNQLNIDVLVVDEVSMVDLPMMVRLIRALPSHCQLILLGDADQLPSVAVGNVLADLAPRPHKGYSKANKDYLTQVTQSKAFKSYKNNAYDHVTFLTKSRRFDKEGIVGRLAEFVIKGDASNSWQLLERSESSLLLSLDINQWLPKMVTKYYQGLAKCQDISQAFEMLAQFRILCATRVGTEGVANINQQIEQILYTKGNHQANKPFYHGKPIMITQNDYGLGLFNGDVGLIWTDEKGLLVAIFEQPDGHYLRVLPARLPSYESVYAMTIHKTQGSEFQQLVMILPQNKESKILSRELLYTGITRAKKTLQIASAKTTWFQGVDTQVQRYSGIQLKMETNENSKY</sequence>
<keyword evidence="3" id="KW-0227">DNA damage</keyword>
<reference evidence="6" key="1">
    <citation type="journal article" date="2019" name="Int. J. Syst. Evol. Microbiol.">
        <title>The Global Catalogue of Microorganisms (GCM) 10K type strain sequencing project: providing services to taxonomists for standard genome sequencing and annotation.</title>
        <authorList>
            <consortium name="The Broad Institute Genomics Platform"/>
            <consortium name="The Broad Institute Genome Sequencing Center for Infectious Disease"/>
            <person name="Wu L."/>
            <person name="Ma J."/>
        </authorList>
    </citation>
    <scope>NUCLEOTIDE SEQUENCE [LARGE SCALE GENOMIC DNA]</scope>
    <source>
        <strain evidence="6">CGMCC 1.15922</strain>
    </source>
</reference>
<dbReference type="CDD" id="cd18809">
    <property type="entry name" value="SF1_C_RecD"/>
    <property type="match status" value="1"/>
</dbReference>
<comment type="similarity">
    <text evidence="3">Belongs to the RecD family.</text>
</comment>
<evidence type="ECO:0000256" key="3">
    <source>
        <dbReference type="HAMAP-Rule" id="MF_01487"/>
    </source>
</evidence>
<dbReference type="SUPFAM" id="SSF52540">
    <property type="entry name" value="P-loop containing nucleoside triphosphate hydrolases"/>
    <property type="match status" value="2"/>
</dbReference>